<name>A0A6V7VCY4_MELEN</name>
<dbReference type="InterPro" id="IPR050271">
    <property type="entry name" value="UDP-glycosyltransferase"/>
</dbReference>
<evidence type="ECO:0000256" key="2">
    <source>
        <dbReference type="ARBA" id="ARBA00022676"/>
    </source>
</evidence>
<dbReference type="OrthoDB" id="5818197at2759"/>
<dbReference type="GO" id="GO:0015020">
    <property type="term" value="F:glucuronosyltransferase activity"/>
    <property type="evidence" value="ECO:0007669"/>
    <property type="project" value="UniProtKB-EC"/>
</dbReference>
<gene>
    <name evidence="7" type="ORF">MENT_LOCUS24345</name>
</gene>
<dbReference type="Proteomes" id="UP000580250">
    <property type="component" value="Unassembled WGS sequence"/>
</dbReference>
<comment type="similarity">
    <text evidence="1 5">Belongs to the UDP-glycosyltransferase family.</text>
</comment>
<keyword evidence="2 5" id="KW-0328">Glycosyltransferase</keyword>
<reference evidence="7 8" key="1">
    <citation type="submission" date="2020-08" db="EMBL/GenBank/DDBJ databases">
        <authorList>
            <person name="Koutsovoulos G."/>
            <person name="Danchin GJ E."/>
        </authorList>
    </citation>
    <scope>NUCLEOTIDE SEQUENCE [LARGE SCALE GENOMIC DNA]</scope>
</reference>
<evidence type="ECO:0000313" key="7">
    <source>
        <dbReference type="EMBL" id="CAD2172777.1"/>
    </source>
</evidence>
<dbReference type="EMBL" id="CAJEWN010000206">
    <property type="protein sequence ID" value="CAD2172777.1"/>
    <property type="molecule type" value="Genomic_DNA"/>
</dbReference>
<proteinExistence type="inferred from homology"/>
<keyword evidence="3 5" id="KW-0808">Transferase</keyword>
<sequence length="339" mass="39641">MAGSFAVFELLGIEKTFNVYPFILPRDLQFFGFNLVQLISEGQTVIPARNFAKPGDWVFEGKQCRFKDERFVANLEQLHHEISSYTNYYSDAVSNALAKTLKIRRNAREEYFFKLFKKISYHFVNQHEYVNFKNYPKDDNKIAYIGGIHVEENEYFNPKYNKHDPSLVLVSFGTIFEDGGMTKEDVDFMIELFQVFSDYQFKIRIPHYIPKSFSNIEIINEFIEQQQILFDPNTKLFISHCGLNSLTEAIYAGVPLICIPNMGDQFLNSSLVEHLGIGIYVSLVWRDNANEAHRNDNFENEFRNAVAEMLVKFFACHKKFGQYYHIHPYICLNIGYGYK</sequence>
<dbReference type="EC" id="2.4.1.17" evidence="6"/>
<organism evidence="7 8">
    <name type="scientific">Meloidogyne enterolobii</name>
    <name type="common">Root-knot nematode worm</name>
    <name type="synonym">Meloidogyne mayaguensis</name>
    <dbReference type="NCBI Taxonomy" id="390850"/>
    <lineage>
        <taxon>Eukaryota</taxon>
        <taxon>Metazoa</taxon>
        <taxon>Ecdysozoa</taxon>
        <taxon>Nematoda</taxon>
        <taxon>Chromadorea</taxon>
        <taxon>Rhabditida</taxon>
        <taxon>Tylenchina</taxon>
        <taxon>Tylenchomorpha</taxon>
        <taxon>Tylenchoidea</taxon>
        <taxon>Meloidogynidae</taxon>
        <taxon>Meloidogyninae</taxon>
        <taxon>Meloidogyne</taxon>
    </lineage>
</organism>
<dbReference type="InterPro" id="IPR035595">
    <property type="entry name" value="UDP_glycos_trans_CS"/>
</dbReference>
<dbReference type="GO" id="GO:0016020">
    <property type="term" value="C:membrane"/>
    <property type="evidence" value="ECO:0007669"/>
    <property type="project" value="UniProtKB-SubCell"/>
</dbReference>
<comment type="catalytic activity">
    <reaction evidence="4 6">
        <text>glucuronate acceptor + UDP-alpha-D-glucuronate = acceptor beta-D-glucuronoside + UDP + H(+)</text>
        <dbReference type="Rhea" id="RHEA:21032"/>
        <dbReference type="ChEBI" id="CHEBI:15378"/>
        <dbReference type="ChEBI" id="CHEBI:58052"/>
        <dbReference type="ChEBI" id="CHEBI:58223"/>
        <dbReference type="ChEBI" id="CHEBI:132367"/>
        <dbReference type="ChEBI" id="CHEBI:132368"/>
        <dbReference type="EC" id="2.4.1.17"/>
    </reaction>
</comment>
<comment type="subcellular location">
    <subcellularLocation>
        <location evidence="6">Membrane</location>
        <topology evidence="6">Single-pass membrane protein</topology>
    </subcellularLocation>
</comment>
<dbReference type="Gene3D" id="3.40.50.2000">
    <property type="entry name" value="Glycogen Phosphorylase B"/>
    <property type="match status" value="1"/>
</dbReference>
<accession>A0A6V7VCY4</accession>
<dbReference type="PANTHER" id="PTHR48043:SF145">
    <property type="entry name" value="FI06409P-RELATED"/>
    <property type="match status" value="1"/>
</dbReference>
<evidence type="ECO:0000256" key="4">
    <source>
        <dbReference type="ARBA" id="ARBA00047475"/>
    </source>
</evidence>
<evidence type="ECO:0000256" key="1">
    <source>
        <dbReference type="ARBA" id="ARBA00009995"/>
    </source>
</evidence>
<comment type="caution">
    <text evidence="7">The sequence shown here is derived from an EMBL/GenBank/DDBJ whole genome shotgun (WGS) entry which is preliminary data.</text>
</comment>
<dbReference type="InterPro" id="IPR002213">
    <property type="entry name" value="UDP_glucos_trans"/>
</dbReference>
<dbReference type="PANTHER" id="PTHR48043">
    <property type="entry name" value="EG:EG0003.4 PROTEIN-RELATED"/>
    <property type="match status" value="1"/>
</dbReference>
<dbReference type="SUPFAM" id="SSF53756">
    <property type="entry name" value="UDP-Glycosyltransferase/glycogen phosphorylase"/>
    <property type="match status" value="1"/>
</dbReference>
<evidence type="ECO:0000256" key="5">
    <source>
        <dbReference type="RuleBase" id="RU003718"/>
    </source>
</evidence>
<dbReference type="Pfam" id="PF00201">
    <property type="entry name" value="UDPGT"/>
    <property type="match status" value="1"/>
</dbReference>
<dbReference type="AlphaFoldDB" id="A0A6V7VCY4"/>
<dbReference type="PROSITE" id="PS00375">
    <property type="entry name" value="UDPGT"/>
    <property type="match status" value="1"/>
</dbReference>
<evidence type="ECO:0000313" key="8">
    <source>
        <dbReference type="Proteomes" id="UP000580250"/>
    </source>
</evidence>
<evidence type="ECO:0000256" key="3">
    <source>
        <dbReference type="ARBA" id="ARBA00022679"/>
    </source>
</evidence>
<protein>
    <recommendedName>
        <fullName evidence="6">UDP-glucuronosyltransferase</fullName>
        <ecNumber evidence="6">2.4.1.17</ecNumber>
    </recommendedName>
</protein>
<dbReference type="CDD" id="cd03784">
    <property type="entry name" value="GT1_Gtf-like"/>
    <property type="match status" value="1"/>
</dbReference>
<evidence type="ECO:0000256" key="6">
    <source>
        <dbReference type="RuleBase" id="RU362059"/>
    </source>
</evidence>